<dbReference type="InterPro" id="IPR003409">
    <property type="entry name" value="MORN"/>
</dbReference>
<proteinExistence type="inferred from homology"/>
<dbReference type="Gene3D" id="3.20.20.80">
    <property type="entry name" value="Glycosidases"/>
    <property type="match status" value="1"/>
</dbReference>
<evidence type="ECO:0000256" key="1">
    <source>
        <dbReference type="ARBA" id="ARBA00010646"/>
    </source>
</evidence>
<evidence type="ECO:0000256" key="4">
    <source>
        <dbReference type="ARBA" id="ARBA00023295"/>
    </source>
</evidence>
<dbReference type="InterPro" id="IPR017853">
    <property type="entry name" value="GH"/>
</dbReference>
<dbReference type="GO" id="GO:0003796">
    <property type="term" value="F:lysozyme activity"/>
    <property type="evidence" value="ECO:0007669"/>
    <property type="project" value="InterPro"/>
</dbReference>
<protein>
    <submittedName>
        <fullName evidence="5">Lysozyme</fullName>
    </submittedName>
</protein>
<dbReference type="RefSeq" id="WP_025817323.1">
    <property type="nucleotide sequence ID" value="NZ_BAIZ01000054.1"/>
</dbReference>
<dbReference type="Pfam" id="PF02493">
    <property type="entry name" value="MORN"/>
    <property type="match status" value="4"/>
</dbReference>
<dbReference type="SMART" id="SM00698">
    <property type="entry name" value="MORN"/>
    <property type="match status" value="4"/>
</dbReference>
<dbReference type="SUPFAM" id="SSF51445">
    <property type="entry name" value="(Trans)glycosidases"/>
    <property type="match status" value="1"/>
</dbReference>
<evidence type="ECO:0000313" key="6">
    <source>
        <dbReference type="Proteomes" id="UP000248314"/>
    </source>
</evidence>
<dbReference type="PANTHER" id="PTHR34135">
    <property type="entry name" value="LYSOZYME"/>
    <property type="match status" value="1"/>
</dbReference>
<dbReference type="InterPro" id="IPR018077">
    <property type="entry name" value="Glyco_hydro_fam25_subgr"/>
</dbReference>
<dbReference type="SMART" id="SM00641">
    <property type="entry name" value="Glyco_25"/>
    <property type="match status" value="1"/>
</dbReference>
<keyword evidence="2" id="KW-0677">Repeat</keyword>
<dbReference type="STRING" id="1122991.GCA_000613445_00507"/>
<gene>
    <name evidence="5" type="ORF">EJ73_02581</name>
</gene>
<sequence>MERKINHPKRFLWLTALLVVGLFGACHIEKNTLNDDGTAQVLQQENGLCYQGTVLHGRSHGYGVLWMKDSVVYAGQWKNGKRQGMGTAHDARGRKITGKWNADTLVSGTREDSMGVYVGSFNKQMMASGHGEYTGKDGSHYEGHWENDAQTGKGFALTAQPKVKVGEWKAGQYLGERLTYTTERIYGIDISKYQHVINKHVHPIKWNQLRITHLGTASRKAIHGQVNYPISFIYIKSTEGKSLLNPFYKADYKQARAHGFSVGTYHFFSIYSPAAAQAAHFLRHSHISKGDFPPVLDVEPSPQQIAKMGGAEVLFKAVRTWLTIVERRTGKRPILYISQQFVNRYLPLAPDIKRDYDIWIARYGEYKPDVHLVYWQLCPDGRVQGIQGEVDINVFNGYKEVFDEFKAKL</sequence>
<dbReference type="GO" id="GO:0016052">
    <property type="term" value="P:carbohydrate catabolic process"/>
    <property type="evidence" value="ECO:0007669"/>
    <property type="project" value="TreeGrafter"/>
</dbReference>
<keyword evidence="3" id="KW-0378">Hydrolase</keyword>
<dbReference type="PANTHER" id="PTHR34135:SF2">
    <property type="entry name" value="LYSOZYME"/>
    <property type="match status" value="1"/>
</dbReference>
<dbReference type="InterPro" id="IPR002053">
    <property type="entry name" value="Glyco_hydro_25"/>
</dbReference>
<reference evidence="5 6" key="1">
    <citation type="submission" date="2018-05" db="EMBL/GenBank/DDBJ databases">
        <title>Genomic Encyclopedia of Type Strains, Phase I: the one thousand microbial genomes (KMG-I) project.</title>
        <authorList>
            <person name="Kyrpides N."/>
        </authorList>
    </citation>
    <scope>NUCLEOTIDE SEQUENCE [LARGE SCALE GENOMIC DNA]</scope>
    <source>
        <strain evidence="5 6">DSM 15611</strain>
    </source>
</reference>
<organism evidence="5 6">
    <name type="scientific">Hoylesella shahii DSM 15611 = JCM 12083</name>
    <dbReference type="NCBI Taxonomy" id="1122991"/>
    <lineage>
        <taxon>Bacteria</taxon>
        <taxon>Pseudomonadati</taxon>
        <taxon>Bacteroidota</taxon>
        <taxon>Bacteroidia</taxon>
        <taxon>Bacteroidales</taxon>
        <taxon>Prevotellaceae</taxon>
        <taxon>Hoylesella</taxon>
    </lineage>
</organism>
<dbReference type="Proteomes" id="UP000248314">
    <property type="component" value="Unassembled WGS sequence"/>
</dbReference>
<dbReference type="Pfam" id="PF01183">
    <property type="entry name" value="Glyco_hydro_25"/>
    <property type="match status" value="1"/>
</dbReference>
<name>A0A318I5K8_9BACT</name>
<dbReference type="OrthoDB" id="1082528at2"/>
<dbReference type="GO" id="GO:0016998">
    <property type="term" value="P:cell wall macromolecule catabolic process"/>
    <property type="evidence" value="ECO:0007669"/>
    <property type="project" value="InterPro"/>
</dbReference>
<dbReference type="PROSITE" id="PS51904">
    <property type="entry name" value="GLYCOSYL_HYDROL_F25_2"/>
    <property type="match status" value="1"/>
</dbReference>
<keyword evidence="4" id="KW-0326">Glycosidase</keyword>
<comment type="caution">
    <text evidence="5">The sequence shown here is derived from an EMBL/GenBank/DDBJ whole genome shotgun (WGS) entry which is preliminary data.</text>
</comment>
<dbReference type="Gene3D" id="2.20.110.10">
    <property type="entry name" value="Histone H3 K4-specific methyltransferase SET7/9 N-terminal domain"/>
    <property type="match status" value="2"/>
</dbReference>
<evidence type="ECO:0000313" key="5">
    <source>
        <dbReference type="EMBL" id="PXX18906.1"/>
    </source>
</evidence>
<dbReference type="AlphaFoldDB" id="A0A318I5K8"/>
<dbReference type="GO" id="GO:0009253">
    <property type="term" value="P:peptidoglycan catabolic process"/>
    <property type="evidence" value="ECO:0007669"/>
    <property type="project" value="InterPro"/>
</dbReference>
<dbReference type="SUPFAM" id="SSF82185">
    <property type="entry name" value="Histone H3 K4-specific methyltransferase SET7/9 N-terminal domain"/>
    <property type="match status" value="2"/>
</dbReference>
<dbReference type="PROSITE" id="PS51257">
    <property type="entry name" value="PROKAR_LIPOPROTEIN"/>
    <property type="match status" value="1"/>
</dbReference>
<comment type="similarity">
    <text evidence="1">Belongs to the glycosyl hydrolase 25 family.</text>
</comment>
<keyword evidence="6" id="KW-1185">Reference proteome</keyword>
<evidence type="ECO:0000256" key="2">
    <source>
        <dbReference type="ARBA" id="ARBA00022737"/>
    </source>
</evidence>
<evidence type="ECO:0000256" key="3">
    <source>
        <dbReference type="ARBA" id="ARBA00022801"/>
    </source>
</evidence>
<dbReference type="EMBL" id="QJJX01000047">
    <property type="protein sequence ID" value="PXX18906.1"/>
    <property type="molecule type" value="Genomic_DNA"/>
</dbReference>
<accession>A0A318I5K8</accession>